<dbReference type="OrthoDB" id="286691at2"/>
<dbReference type="KEGG" id="chya:V22_28960"/>
<evidence type="ECO:0000313" key="8">
    <source>
        <dbReference type="EMBL" id="QDT65637.1"/>
    </source>
</evidence>
<evidence type="ECO:0000256" key="3">
    <source>
        <dbReference type="ARBA" id="ARBA00022692"/>
    </source>
</evidence>
<evidence type="ECO:0000256" key="1">
    <source>
        <dbReference type="ARBA" id="ARBA00004236"/>
    </source>
</evidence>
<evidence type="ECO:0000256" key="7">
    <source>
        <dbReference type="SAM" id="Phobius"/>
    </source>
</evidence>
<keyword evidence="3 7" id="KW-0812">Transmembrane</keyword>
<evidence type="ECO:0000256" key="6">
    <source>
        <dbReference type="SAM" id="MobiDB-lite"/>
    </source>
</evidence>
<keyword evidence="8" id="KW-0966">Cell projection</keyword>
<keyword evidence="5 7" id="KW-0472">Membrane</keyword>
<name>A0A517TB91_9PLAN</name>
<dbReference type="EMBL" id="CP036316">
    <property type="protein sequence ID" value="QDT65637.1"/>
    <property type="molecule type" value="Genomic_DNA"/>
</dbReference>
<keyword evidence="9" id="KW-1185">Reference proteome</keyword>
<keyword evidence="8" id="KW-0969">Cilium</keyword>
<evidence type="ECO:0000256" key="2">
    <source>
        <dbReference type="ARBA" id="ARBA00022475"/>
    </source>
</evidence>
<keyword evidence="2" id="KW-1003">Cell membrane</keyword>
<evidence type="ECO:0000313" key="9">
    <source>
        <dbReference type="Proteomes" id="UP000319976"/>
    </source>
</evidence>
<organism evidence="8 9">
    <name type="scientific">Calycomorphotria hydatis</name>
    <dbReference type="NCBI Taxonomy" id="2528027"/>
    <lineage>
        <taxon>Bacteria</taxon>
        <taxon>Pseudomonadati</taxon>
        <taxon>Planctomycetota</taxon>
        <taxon>Planctomycetia</taxon>
        <taxon>Planctomycetales</taxon>
        <taxon>Planctomycetaceae</taxon>
        <taxon>Calycomorphotria</taxon>
    </lineage>
</organism>
<keyword evidence="8" id="KW-0282">Flagellum</keyword>
<feature type="compositionally biased region" description="Basic and acidic residues" evidence="6">
    <location>
        <begin position="259"/>
        <end position="273"/>
    </location>
</feature>
<feature type="region of interest" description="Disordered" evidence="6">
    <location>
        <begin position="216"/>
        <end position="273"/>
    </location>
</feature>
<dbReference type="GO" id="GO:0044781">
    <property type="term" value="P:bacterial-type flagellum organization"/>
    <property type="evidence" value="ECO:0007669"/>
    <property type="project" value="InterPro"/>
</dbReference>
<gene>
    <name evidence="8" type="ORF">V22_28960</name>
</gene>
<dbReference type="RefSeq" id="WP_145263889.1">
    <property type="nucleotide sequence ID" value="NZ_CP036316.1"/>
</dbReference>
<evidence type="ECO:0000256" key="4">
    <source>
        <dbReference type="ARBA" id="ARBA00022989"/>
    </source>
</evidence>
<dbReference type="InterPro" id="IPR022781">
    <property type="entry name" value="Flagellar_biosynth_FliO"/>
</dbReference>
<comment type="subcellular location">
    <subcellularLocation>
        <location evidence="1">Cell membrane</location>
    </subcellularLocation>
</comment>
<feature type="transmembrane region" description="Helical" evidence="7">
    <location>
        <begin position="109"/>
        <end position="130"/>
    </location>
</feature>
<accession>A0A517TB91</accession>
<dbReference type="GO" id="GO:0016020">
    <property type="term" value="C:membrane"/>
    <property type="evidence" value="ECO:0007669"/>
    <property type="project" value="InterPro"/>
</dbReference>
<evidence type="ECO:0000256" key="5">
    <source>
        <dbReference type="ARBA" id="ARBA00023136"/>
    </source>
</evidence>
<proteinExistence type="predicted"/>
<sequence length="273" mass="29171">MLSRYSTVLCAGFGAILLLVSGSTDLFVFTTVQAEEQVPGSARTVWDSNEKSFRKVELEPNNVTVAQNTENIFSDAEEQSGELRALSPRGESNSVLGGGLTSASGNSPWTVLALLGGLLVIAVFVSKFWLKNQLNSSGTLPSEAFTLLGRTRLEQRQSILLMKVGSRVLVVGSSNGELSTLSEITDPQEAHELIATCQQGGHGRSANFSAMFRASENTSSETSQFSNAPTQPGNQSQRETTGLGSGVTPEGLLATRLRQQRELDSTRGATRVE</sequence>
<feature type="compositionally biased region" description="Polar residues" evidence="6">
    <location>
        <begin position="216"/>
        <end position="242"/>
    </location>
</feature>
<keyword evidence="4 7" id="KW-1133">Transmembrane helix</keyword>
<dbReference type="Proteomes" id="UP000319976">
    <property type="component" value="Chromosome"/>
</dbReference>
<dbReference type="Pfam" id="PF04347">
    <property type="entry name" value="FliO"/>
    <property type="match status" value="1"/>
</dbReference>
<protein>
    <submittedName>
        <fullName evidence="8">Flagellar biosynthesis protein, FliO</fullName>
    </submittedName>
</protein>
<dbReference type="AlphaFoldDB" id="A0A517TB91"/>
<reference evidence="8 9" key="1">
    <citation type="submission" date="2019-02" db="EMBL/GenBank/DDBJ databases">
        <title>Deep-cultivation of Planctomycetes and their phenomic and genomic characterization uncovers novel biology.</title>
        <authorList>
            <person name="Wiegand S."/>
            <person name="Jogler M."/>
            <person name="Boedeker C."/>
            <person name="Pinto D."/>
            <person name="Vollmers J."/>
            <person name="Rivas-Marin E."/>
            <person name="Kohn T."/>
            <person name="Peeters S.H."/>
            <person name="Heuer A."/>
            <person name="Rast P."/>
            <person name="Oberbeckmann S."/>
            <person name="Bunk B."/>
            <person name="Jeske O."/>
            <person name="Meyerdierks A."/>
            <person name="Storesund J.E."/>
            <person name="Kallscheuer N."/>
            <person name="Luecker S."/>
            <person name="Lage O.M."/>
            <person name="Pohl T."/>
            <person name="Merkel B.J."/>
            <person name="Hornburger P."/>
            <person name="Mueller R.-W."/>
            <person name="Bruemmer F."/>
            <person name="Labrenz M."/>
            <person name="Spormann A.M."/>
            <person name="Op den Camp H."/>
            <person name="Overmann J."/>
            <person name="Amann R."/>
            <person name="Jetten M.S.M."/>
            <person name="Mascher T."/>
            <person name="Medema M.H."/>
            <person name="Devos D.P."/>
            <person name="Kaster A.-K."/>
            <person name="Ovreas L."/>
            <person name="Rohde M."/>
            <person name="Galperin M.Y."/>
            <person name="Jogler C."/>
        </authorList>
    </citation>
    <scope>NUCLEOTIDE SEQUENCE [LARGE SCALE GENOMIC DNA]</scope>
    <source>
        <strain evidence="8 9">V22</strain>
    </source>
</reference>